<dbReference type="Pfam" id="PF00009">
    <property type="entry name" value="GTP_EFTU"/>
    <property type="match status" value="1"/>
</dbReference>
<name>A0A4T0G256_WALIC</name>
<reference evidence="7 8" key="1">
    <citation type="submission" date="2019-03" db="EMBL/GenBank/DDBJ databases">
        <title>Sequencing 23 genomes of Wallemia ichthyophaga.</title>
        <authorList>
            <person name="Gostincar C."/>
        </authorList>
    </citation>
    <scope>NUCLEOTIDE SEQUENCE [LARGE SCALE GENOMIC DNA]</scope>
    <source>
        <strain evidence="6 8">EXF-6200</strain>
        <strain evidence="5 7">EXF-8621</strain>
    </source>
</reference>
<evidence type="ECO:0000256" key="1">
    <source>
        <dbReference type="ARBA" id="ARBA00022741"/>
    </source>
</evidence>
<feature type="region of interest" description="Disordered" evidence="3">
    <location>
        <begin position="14"/>
        <end position="33"/>
    </location>
</feature>
<evidence type="ECO:0000256" key="3">
    <source>
        <dbReference type="SAM" id="MobiDB-lite"/>
    </source>
</evidence>
<dbReference type="SUPFAM" id="SSF52540">
    <property type="entry name" value="P-loop containing nucleoside triphosphate hydrolases"/>
    <property type="match status" value="1"/>
</dbReference>
<dbReference type="Gene3D" id="3.40.50.300">
    <property type="entry name" value="P-loop containing nucleotide triphosphate hydrolases"/>
    <property type="match status" value="1"/>
</dbReference>
<proteinExistence type="predicted"/>
<dbReference type="InterPro" id="IPR027417">
    <property type="entry name" value="P-loop_NTPase"/>
</dbReference>
<gene>
    <name evidence="6" type="ORF">E3P86_02975</name>
    <name evidence="5" type="ORF">E3P90_04012</name>
</gene>
<dbReference type="AlphaFoldDB" id="A0A4T0G256"/>
<accession>A0A4T0G256</accession>
<dbReference type="InterPro" id="IPR000795">
    <property type="entry name" value="T_Tr_GTP-bd_dom"/>
</dbReference>
<dbReference type="PRINTS" id="PR00315">
    <property type="entry name" value="ELONGATNFCT"/>
</dbReference>
<evidence type="ECO:0000259" key="4">
    <source>
        <dbReference type="Pfam" id="PF00009"/>
    </source>
</evidence>
<evidence type="ECO:0000313" key="8">
    <source>
        <dbReference type="Proteomes" id="UP000310689"/>
    </source>
</evidence>
<dbReference type="InterPro" id="IPR050100">
    <property type="entry name" value="TRAFAC_GTPase_members"/>
</dbReference>
<dbReference type="GO" id="GO:0005525">
    <property type="term" value="F:GTP binding"/>
    <property type="evidence" value="ECO:0007669"/>
    <property type="project" value="UniProtKB-KW"/>
</dbReference>
<dbReference type="OrthoDB" id="3216703at2759"/>
<protein>
    <recommendedName>
        <fullName evidence="4">Tr-type G domain-containing protein</fullName>
    </recommendedName>
</protein>
<keyword evidence="2" id="KW-0342">GTP-binding</keyword>
<dbReference type="Proteomes" id="UP000306954">
    <property type="component" value="Unassembled WGS sequence"/>
</dbReference>
<sequence length="196" mass="21711">MSQEKLHINTVVVGHVDSGKSTPTGGIDKGENDKFETEAGKVDKSSFKYAWVLEKLKAERERGITIDFALSKFETPKYNVTVTDVPGHRNYVKNMITVTSQGFSPRIKEAQQAEKLLQLTVVSLSLALVLVNLRLAFRKTVKHLSTLSFATVSVSSNSLLPLTRWTPARYSEIVGATSNIMKKIGYNLSIVPLFPI</sequence>
<evidence type="ECO:0000313" key="6">
    <source>
        <dbReference type="EMBL" id="TIB33422.1"/>
    </source>
</evidence>
<dbReference type="Proteomes" id="UP000310689">
    <property type="component" value="Unassembled WGS sequence"/>
</dbReference>
<evidence type="ECO:0000256" key="2">
    <source>
        <dbReference type="ARBA" id="ARBA00023134"/>
    </source>
</evidence>
<organism evidence="6 8">
    <name type="scientific">Wallemia ichthyophaga</name>
    <dbReference type="NCBI Taxonomy" id="245174"/>
    <lineage>
        <taxon>Eukaryota</taxon>
        <taxon>Fungi</taxon>
        <taxon>Dikarya</taxon>
        <taxon>Basidiomycota</taxon>
        <taxon>Wallemiomycotina</taxon>
        <taxon>Wallemiomycetes</taxon>
        <taxon>Wallemiales</taxon>
        <taxon>Wallemiaceae</taxon>
        <taxon>Wallemia</taxon>
    </lineage>
</organism>
<dbReference type="EMBL" id="SPOI01000183">
    <property type="protein sequence ID" value="TIB33422.1"/>
    <property type="molecule type" value="Genomic_DNA"/>
</dbReference>
<evidence type="ECO:0000313" key="5">
    <source>
        <dbReference type="EMBL" id="TIB07632.1"/>
    </source>
</evidence>
<evidence type="ECO:0000313" key="7">
    <source>
        <dbReference type="Proteomes" id="UP000306954"/>
    </source>
</evidence>
<feature type="domain" description="Tr-type G" evidence="4">
    <location>
        <begin position="6"/>
        <end position="101"/>
    </location>
</feature>
<dbReference type="GO" id="GO:0003924">
    <property type="term" value="F:GTPase activity"/>
    <property type="evidence" value="ECO:0007669"/>
    <property type="project" value="InterPro"/>
</dbReference>
<comment type="caution">
    <text evidence="6">The sequence shown here is derived from an EMBL/GenBank/DDBJ whole genome shotgun (WGS) entry which is preliminary data.</text>
</comment>
<dbReference type="PANTHER" id="PTHR23115">
    <property type="entry name" value="TRANSLATION FACTOR"/>
    <property type="match status" value="1"/>
</dbReference>
<dbReference type="EMBL" id="SPOF01000085">
    <property type="protein sequence ID" value="TIB07632.1"/>
    <property type="molecule type" value="Genomic_DNA"/>
</dbReference>
<keyword evidence="1" id="KW-0547">Nucleotide-binding</keyword>